<feature type="region of interest" description="Disordered" evidence="1">
    <location>
        <begin position="554"/>
        <end position="574"/>
    </location>
</feature>
<feature type="region of interest" description="Disordered" evidence="1">
    <location>
        <begin position="328"/>
        <end position="365"/>
    </location>
</feature>
<comment type="caution">
    <text evidence="2">The sequence shown here is derived from an EMBL/GenBank/DDBJ whole genome shotgun (WGS) entry which is preliminary data.</text>
</comment>
<evidence type="ECO:0000313" key="2">
    <source>
        <dbReference type="EMBL" id="VEL11071.1"/>
    </source>
</evidence>
<proteinExistence type="predicted"/>
<organism evidence="2 3">
    <name type="scientific">Protopolystoma xenopodis</name>
    <dbReference type="NCBI Taxonomy" id="117903"/>
    <lineage>
        <taxon>Eukaryota</taxon>
        <taxon>Metazoa</taxon>
        <taxon>Spiralia</taxon>
        <taxon>Lophotrochozoa</taxon>
        <taxon>Platyhelminthes</taxon>
        <taxon>Monogenea</taxon>
        <taxon>Polyopisthocotylea</taxon>
        <taxon>Polystomatidea</taxon>
        <taxon>Polystomatidae</taxon>
        <taxon>Protopolystoma</taxon>
    </lineage>
</organism>
<dbReference type="EMBL" id="CAAALY010010762">
    <property type="protein sequence ID" value="VEL11071.1"/>
    <property type="molecule type" value="Genomic_DNA"/>
</dbReference>
<protein>
    <submittedName>
        <fullName evidence="2">Uncharacterized protein</fullName>
    </submittedName>
</protein>
<evidence type="ECO:0000256" key="1">
    <source>
        <dbReference type="SAM" id="MobiDB-lite"/>
    </source>
</evidence>
<dbReference type="Proteomes" id="UP000784294">
    <property type="component" value="Unassembled WGS sequence"/>
</dbReference>
<keyword evidence="3" id="KW-1185">Reference proteome</keyword>
<gene>
    <name evidence="2" type="ORF">PXEA_LOCUS4511</name>
</gene>
<reference evidence="2" key="1">
    <citation type="submission" date="2018-11" db="EMBL/GenBank/DDBJ databases">
        <authorList>
            <consortium name="Pathogen Informatics"/>
        </authorList>
    </citation>
    <scope>NUCLEOTIDE SEQUENCE</scope>
</reference>
<accession>A0A3S4ZZM8</accession>
<feature type="compositionally biased region" description="Polar residues" evidence="1">
    <location>
        <begin position="347"/>
        <end position="361"/>
    </location>
</feature>
<dbReference type="AlphaFoldDB" id="A0A3S4ZZM8"/>
<sequence length="597" mass="66786">MLISCFTSFPCQIICKPSLVTVLSKGHSPKEASCSGLNFLSVNLSGSAKSGVDNIRRRSIADTAFPASNTRGAGTAFLRSNQDQLNNKESTLPNRIQYSRLSLHDPRKGFHSDEPVSRPIPESQYCRQQQNFKKLPVLLSRPKSDIVRMACLPSDEQPFPLKKPDSHSLGPTTLRAWSSSDEDNLAQRCLEVSVQSDGNQVIFGEPTMQPSEQGFSSKFSEISHNRGDLNELMASPSSRLPSANLGKSNSWQSKQQIAILPNLSLKELIQNDTNAISMPSNKKTTRKLGDLHIKSQNTTTNTSLEIIRVSDSVDPAFDAVLQSSVPFIRSESKDPQTNQNHLDENLRPSSPKNNSRITYTPTLPPLVTQRPQVNGNYQVPDNVKNKTNELDIVLIKETVRLDEFRQETSEISMRDDKNCLTSCTIRSYTKEIEEQMMETDSEGKDFDQININQLKNPEKVPSKETFCVEHLTESNESLAGIKRLERSNEDDESARCVRLKQEECGLLYTSKIMPERIIEETSIIGDQHEVVKQANGNQEQATAVQNLGKRTLKNTATPSKGLHRRHSEDARELQTTGHNRACKIQILIFVLESNILS</sequence>
<evidence type="ECO:0000313" key="3">
    <source>
        <dbReference type="Proteomes" id="UP000784294"/>
    </source>
</evidence>
<name>A0A3S4ZZM8_9PLAT</name>